<evidence type="ECO:0000256" key="4">
    <source>
        <dbReference type="SAM" id="Coils"/>
    </source>
</evidence>
<sequence length="1013" mass="109331">MKTLRARFKKTEASCVVDIEDSSGWTALHHAAAGGCLSCSKLLCSFKAHMNPRDRSGATPLIIAAQMCHTDLCRLLLQQGAATNDQDLQGRTALMLACEGGSPETVEVLLQGGAQLSITDALGQDATHYGALTGDKLILQLLHESARRSSPPSASLEEDSGEASSQNSVSSHEKQGAPKKRKAPQPPASTPVPDDREAYEEIVRLRQERGRLLQKIRGLEQHKERRRKEPLEAEASSVHSLERQVQELQQMLVEKQEEKESLGREVESLQSRLSLLENERENTSYDVATLQDEEGEMPDFPGADALMPKNQSPSAEEIIASLQEQVAQLTRQNQELLEKVQILEEFEKDEAQMAEESQAEVVPLVLYESLRAELEQLRRQYTEAMHVQQQQQQQQEGEPPRAQGEEETAYQEIKDKGITIKNGPSVPDLNGTTYAETTANGMELQAGGSKGVWNTEAGVSEAAPIEPEAAGSEATGKDRLAAGEMDTSATMAEALNVKALGDNAESEPVAAEDTGGKENPGMKADEVDVLAQAGLTGTVIRNMEAIGVRDTGIQATGLEVKAVKTTGVQATVAEVIGVKVTGVQTTAIEAIGVKDTTQEATGAQADCWQATEADCTGAQDTAMEPTGAQATVTETTEAETSGTEDPCAAILHPGAAAAAALQAELETRIRGLEEALRRREREAAAELEAARGRFAEAEAEAEEAARGRSRELEALRELLATATATGERARTEAAELRQALAASEARVAELSSTVDAAREELERMRGASVPADEHEHALSALRDHVTRLQAQLADLARRHEKTSAEVFQVQREALFMKSERHAAEAQLATAEQQLRGLRTEAERARQAQSRAQEALDKAKEKDKKITDLSKEVFTLKEALKVQQSTPASSKEEEALRGQVTALQQQIQEEAREHGAVVALYRTHLLYAIQVSPLPPDSSPALLIPCHYLGLGFSFCSEPASWLLGTSLCTDLFLGGIDTLGLNRQICKGQGSIYQKHQGVTLPLSSPTSPGTDG</sequence>
<dbReference type="InterPro" id="IPR002110">
    <property type="entry name" value="Ankyrin_rpt"/>
</dbReference>
<keyword evidence="4" id="KW-0175">Coiled coil</keyword>
<dbReference type="Pfam" id="PF12796">
    <property type="entry name" value="Ank_2"/>
    <property type="match status" value="1"/>
</dbReference>
<evidence type="ECO:0000256" key="3">
    <source>
        <dbReference type="PROSITE-ProRule" id="PRU00023"/>
    </source>
</evidence>
<keyword evidence="7" id="KW-1185">Reference proteome</keyword>
<evidence type="ECO:0000313" key="7">
    <source>
        <dbReference type="Proteomes" id="UP000694415"/>
    </source>
</evidence>
<keyword evidence="1" id="KW-0677">Repeat</keyword>
<protein>
    <submittedName>
        <fullName evidence="6">Ankyrin repeat domain 24</fullName>
    </submittedName>
</protein>
<feature type="region of interest" description="Disordered" evidence="5">
    <location>
        <begin position="221"/>
        <end position="241"/>
    </location>
</feature>
<feature type="repeat" description="ANK" evidence="3">
    <location>
        <begin position="23"/>
        <end position="55"/>
    </location>
</feature>
<evidence type="ECO:0000256" key="2">
    <source>
        <dbReference type="ARBA" id="ARBA00023043"/>
    </source>
</evidence>
<feature type="repeat" description="ANK" evidence="3">
    <location>
        <begin position="89"/>
        <end position="121"/>
    </location>
</feature>
<feature type="region of interest" description="Disordered" evidence="5">
    <location>
        <begin position="291"/>
        <end position="313"/>
    </location>
</feature>
<dbReference type="InterPro" id="IPR036770">
    <property type="entry name" value="Ankyrin_rpt-contain_sf"/>
</dbReference>
<proteinExistence type="predicted"/>
<accession>A0A8C6ICW0</accession>
<dbReference type="Gene3D" id="1.25.40.20">
    <property type="entry name" value="Ankyrin repeat-containing domain"/>
    <property type="match status" value="1"/>
</dbReference>
<dbReference type="AlphaFoldDB" id="A0A8C6ICW0"/>
<dbReference type="PROSITE" id="PS50088">
    <property type="entry name" value="ANK_REPEAT"/>
    <property type="match status" value="3"/>
</dbReference>
<keyword evidence="2 3" id="KW-0040">ANK repeat</keyword>
<dbReference type="PANTHER" id="PTHR24173">
    <property type="entry name" value="ANKYRIN REPEAT CONTAINING"/>
    <property type="match status" value="1"/>
</dbReference>
<evidence type="ECO:0000313" key="6">
    <source>
        <dbReference type="Ensembl" id="ENSMSIP00000035422.1"/>
    </source>
</evidence>
<feature type="region of interest" description="Disordered" evidence="5">
    <location>
        <begin position="385"/>
        <end position="409"/>
    </location>
</feature>
<name>A0A8C6ICW0_MUSSI</name>
<feature type="region of interest" description="Disordered" evidence="5">
    <location>
        <begin position="148"/>
        <end position="198"/>
    </location>
</feature>
<evidence type="ECO:0000256" key="1">
    <source>
        <dbReference type="ARBA" id="ARBA00022737"/>
    </source>
</evidence>
<reference evidence="6" key="1">
    <citation type="submission" date="2025-08" db="UniProtKB">
        <authorList>
            <consortium name="Ensembl"/>
        </authorList>
    </citation>
    <scope>IDENTIFICATION</scope>
</reference>
<dbReference type="Proteomes" id="UP000694415">
    <property type="component" value="Unplaced"/>
</dbReference>
<feature type="repeat" description="ANK" evidence="3">
    <location>
        <begin position="56"/>
        <end position="88"/>
    </location>
</feature>
<dbReference type="PROSITE" id="PS50297">
    <property type="entry name" value="ANK_REP_REGION"/>
    <property type="match status" value="2"/>
</dbReference>
<dbReference type="SMART" id="SM00248">
    <property type="entry name" value="ANK"/>
    <property type="match status" value="3"/>
</dbReference>
<organism evidence="6 7">
    <name type="scientific">Mus spicilegus</name>
    <name type="common">Mound-building mouse</name>
    <dbReference type="NCBI Taxonomy" id="10103"/>
    <lineage>
        <taxon>Eukaryota</taxon>
        <taxon>Metazoa</taxon>
        <taxon>Chordata</taxon>
        <taxon>Craniata</taxon>
        <taxon>Vertebrata</taxon>
        <taxon>Euteleostomi</taxon>
        <taxon>Mammalia</taxon>
        <taxon>Eutheria</taxon>
        <taxon>Euarchontoglires</taxon>
        <taxon>Glires</taxon>
        <taxon>Rodentia</taxon>
        <taxon>Myomorpha</taxon>
        <taxon>Muroidea</taxon>
        <taxon>Muridae</taxon>
        <taxon>Murinae</taxon>
        <taxon>Mus</taxon>
        <taxon>Mus</taxon>
    </lineage>
</organism>
<dbReference type="PANTHER" id="PTHR24173:SF16">
    <property type="entry name" value="ANKYRIN REPEAT DOMAIN-CONTAINING PROTEIN 24"/>
    <property type="match status" value="1"/>
</dbReference>
<evidence type="ECO:0000256" key="5">
    <source>
        <dbReference type="SAM" id="MobiDB-lite"/>
    </source>
</evidence>
<feature type="compositionally biased region" description="Basic and acidic residues" evidence="5">
    <location>
        <begin position="221"/>
        <end position="231"/>
    </location>
</feature>
<dbReference type="GeneTree" id="ENSGT00940000159237"/>
<dbReference type="Pfam" id="PF00023">
    <property type="entry name" value="Ank"/>
    <property type="match status" value="1"/>
</dbReference>
<dbReference type="Ensembl" id="ENSMSIT00000044620.1">
    <property type="protein sequence ID" value="ENSMSIP00000035422.1"/>
    <property type="gene ID" value="ENSMSIG00000029491.1"/>
</dbReference>
<reference evidence="6" key="2">
    <citation type="submission" date="2025-09" db="UniProtKB">
        <authorList>
            <consortium name="Ensembl"/>
        </authorList>
    </citation>
    <scope>IDENTIFICATION</scope>
</reference>
<feature type="coiled-coil region" evidence="4">
    <location>
        <begin position="655"/>
        <end position="912"/>
    </location>
</feature>
<dbReference type="SUPFAM" id="SSF48403">
    <property type="entry name" value="Ankyrin repeat"/>
    <property type="match status" value="1"/>
</dbReference>